<reference evidence="2" key="1">
    <citation type="journal article" date="2020" name="Stud. Mycol.">
        <title>101 Dothideomycetes genomes: a test case for predicting lifestyles and emergence of pathogens.</title>
        <authorList>
            <person name="Haridas S."/>
            <person name="Albert R."/>
            <person name="Binder M."/>
            <person name="Bloem J."/>
            <person name="Labutti K."/>
            <person name="Salamov A."/>
            <person name="Andreopoulos B."/>
            <person name="Baker S."/>
            <person name="Barry K."/>
            <person name="Bills G."/>
            <person name="Bluhm B."/>
            <person name="Cannon C."/>
            <person name="Castanera R."/>
            <person name="Culley D."/>
            <person name="Daum C."/>
            <person name="Ezra D."/>
            <person name="Gonzalez J."/>
            <person name="Henrissat B."/>
            <person name="Kuo A."/>
            <person name="Liang C."/>
            <person name="Lipzen A."/>
            <person name="Lutzoni F."/>
            <person name="Magnuson J."/>
            <person name="Mondo S."/>
            <person name="Nolan M."/>
            <person name="Ohm R."/>
            <person name="Pangilinan J."/>
            <person name="Park H.-J."/>
            <person name="Ramirez L."/>
            <person name="Alfaro M."/>
            <person name="Sun H."/>
            <person name="Tritt A."/>
            <person name="Yoshinaga Y."/>
            <person name="Zwiers L.-H."/>
            <person name="Turgeon B."/>
            <person name="Goodwin S."/>
            <person name="Spatafora J."/>
            <person name="Crous P."/>
            <person name="Grigoriev I."/>
        </authorList>
    </citation>
    <scope>NUCLEOTIDE SEQUENCE</scope>
    <source>
        <strain evidence="2">CBS 119687</strain>
    </source>
</reference>
<dbReference type="RefSeq" id="XP_033522247.1">
    <property type="nucleotide sequence ID" value="XM_033666766.1"/>
</dbReference>
<name>A0A6A6AAF9_9PLEO</name>
<dbReference type="OrthoDB" id="3903561at2759"/>
<feature type="transmembrane region" description="Helical" evidence="1">
    <location>
        <begin position="183"/>
        <end position="207"/>
    </location>
</feature>
<dbReference type="GeneID" id="54407198"/>
<proteinExistence type="predicted"/>
<dbReference type="Proteomes" id="UP000799771">
    <property type="component" value="Unassembled WGS sequence"/>
</dbReference>
<gene>
    <name evidence="2" type="ORF">P153DRAFT_358024</name>
</gene>
<dbReference type="AlphaFoldDB" id="A0A6A6AAF9"/>
<organism evidence="2 3">
    <name type="scientific">Dothidotthia symphoricarpi CBS 119687</name>
    <dbReference type="NCBI Taxonomy" id="1392245"/>
    <lineage>
        <taxon>Eukaryota</taxon>
        <taxon>Fungi</taxon>
        <taxon>Dikarya</taxon>
        <taxon>Ascomycota</taxon>
        <taxon>Pezizomycotina</taxon>
        <taxon>Dothideomycetes</taxon>
        <taxon>Pleosporomycetidae</taxon>
        <taxon>Pleosporales</taxon>
        <taxon>Dothidotthiaceae</taxon>
        <taxon>Dothidotthia</taxon>
    </lineage>
</organism>
<dbReference type="EMBL" id="ML977509">
    <property type="protein sequence ID" value="KAF2127858.1"/>
    <property type="molecule type" value="Genomic_DNA"/>
</dbReference>
<protein>
    <submittedName>
        <fullName evidence="2">Uncharacterized protein</fullName>
    </submittedName>
</protein>
<keyword evidence="1" id="KW-0812">Transmembrane</keyword>
<keyword evidence="1" id="KW-0472">Membrane</keyword>
<accession>A0A6A6AAF9</accession>
<evidence type="ECO:0000256" key="1">
    <source>
        <dbReference type="SAM" id="Phobius"/>
    </source>
</evidence>
<evidence type="ECO:0000313" key="3">
    <source>
        <dbReference type="Proteomes" id="UP000799771"/>
    </source>
</evidence>
<keyword evidence="3" id="KW-1185">Reference proteome</keyword>
<feature type="transmembrane region" description="Helical" evidence="1">
    <location>
        <begin position="38"/>
        <end position="59"/>
    </location>
</feature>
<evidence type="ECO:0000313" key="2">
    <source>
        <dbReference type="EMBL" id="KAF2127858.1"/>
    </source>
</evidence>
<sequence>MASIITKIMNYGAGIKVLRSAFRDYIHDLERLSTQRVSGWWCGVTWITGLMFSAIYMIVATPPLTTDKACQSDSTFQLHTKTYSIWSSSGFFKITYGGGHLSFAQAKVVDIVWDVGIGRGGQFVLAFISWRVFAKYLTLCMEAEPITYRLFRTVFLEKGASLLSTYQVIRSFLGQRRLRSKTAMAFMVVTMIFILAFPTLITAMSGYDSNVESYVPDFDNRLIQFNRFSRVLYIIHDGRRINLTDDYLIIDVVPVTSDVKSYGLGGIRNDSTHFHDWTTDLYIALEAPALNISAFVSGDKFRGGHSSSQSLGMIWLRGNETFDYDHIESNGTCQSTDLFVCIMLLHAWTIGIYTMWLQTHYTMALRNRHADKISGEHLAVIELAAAMKKELNIEDTDAALLREKQLEQRVDKELRGGTISYAYTETELKTYSIKQGYYLTLGYVVATRY</sequence>
<keyword evidence="1" id="KW-1133">Transmembrane helix</keyword>